<evidence type="ECO:0000256" key="5">
    <source>
        <dbReference type="ARBA" id="ARBA00023136"/>
    </source>
</evidence>
<proteinExistence type="predicted"/>
<keyword evidence="3 6" id="KW-0812">Transmembrane</keyword>
<feature type="transmembrane region" description="Helical" evidence="6">
    <location>
        <begin position="172"/>
        <end position="191"/>
    </location>
</feature>
<name>A0A5A5TFP9_9CHLR</name>
<evidence type="ECO:0000256" key="3">
    <source>
        <dbReference type="ARBA" id="ARBA00022692"/>
    </source>
</evidence>
<gene>
    <name evidence="7" type="ORF">KDI_34470</name>
</gene>
<dbReference type="PANTHER" id="PTHR30250">
    <property type="entry name" value="PST FAMILY PREDICTED COLANIC ACID TRANSPORTER"/>
    <property type="match status" value="1"/>
</dbReference>
<accession>A0A5A5TFP9</accession>
<feature type="transmembrane region" description="Helical" evidence="6">
    <location>
        <begin position="66"/>
        <end position="83"/>
    </location>
</feature>
<comment type="caution">
    <text evidence="7">The sequence shown here is derived from an EMBL/GenBank/DDBJ whole genome shotgun (WGS) entry which is preliminary data.</text>
</comment>
<keyword evidence="8" id="KW-1185">Reference proteome</keyword>
<feature type="transmembrane region" description="Helical" evidence="6">
    <location>
        <begin position="197"/>
        <end position="223"/>
    </location>
</feature>
<feature type="transmembrane region" description="Helical" evidence="6">
    <location>
        <begin position="421"/>
        <end position="439"/>
    </location>
</feature>
<evidence type="ECO:0000256" key="4">
    <source>
        <dbReference type="ARBA" id="ARBA00022989"/>
    </source>
</evidence>
<feature type="transmembrane region" description="Helical" evidence="6">
    <location>
        <begin position="323"/>
        <end position="348"/>
    </location>
</feature>
<organism evidence="7 8">
    <name type="scientific">Dictyobacter arantiisoli</name>
    <dbReference type="NCBI Taxonomy" id="2014874"/>
    <lineage>
        <taxon>Bacteria</taxon>
        <taxon>Bacillati</taxon>
        <taxon>Chloroflexota</taxon>
        <taxon>Ktedonobacteria</taxon>
        <taxon>Ktedonobacterales</taxon>
        <taxon>Dictyobacteraceae</taxon>
        <taxon>Dictyobacter</taxon>
    </lineage>
</organism>
<feature type="transmembrane region" description="Helical" evidence="6">
    <location>
        <begin position="392"/>
        <end position="415"/>
    </location>
</feature>
<dbReference type="Proteomes" id="UP000322530">
    <property type="component" value="Unassembled WGS sequence"/>
</dbReference>
<sequence length="450" mass="50465">MGGRDISFLQTRTFIQQQFHVSSFNRAAVWQNSCRACSILINASIYICIARMLGPRLFGSYLFTQWLATVIIPVIGTGMSTLTSRQIAATQSRESPRLMAGIFYFLWYRQHRNILWYCLIYLALSFFLTRVFHDFVPGFLLLFSLATLPLLLSSVAGITLRSLRRSDLLIMLNLFGGLLTLFFTLIATQINGHPIEIFILACALSNTLTLVLAVYCVICLLPLEQALTPGIFLKERLIHNMHHSRIHFLLDAIIWQRSELLLLACWCNPQELGFYALSTIISGKIIGVAPSLFAQWIFPLVLRSFPGHRYLNQYDAFVRTSCYIIFLSVPICTLMILLCPIFIASYLGTDYLPMVEPLRILLIATVFGSIATVGLTYLASHESYAKSQMQQLQRACHVGVAGLKIILAVPLIILWGMQGAALVSAIAQITSALISILLCKKVLLRHGTLH</sequence>
<protein>
    <recommendedName>
        <fullName evidence="9">Polysaccharide biosynthesis protein C-terminal domain-containing protein</fullName>
    </recommendedName>
</protein>
<feature type="transmembrane region" description="Helical" evidence="6">
    <location>
        <begin position="114"/>
        <end position="133"/>
    </location>
</feature>
<feature type="transmembrane region" description="Helical" evidence="6">
    <location>
        <begin position="360"/>
        <end position="380"/>
    </location>
</feature>
<keyword evidence="2" id="KW-1003">Cell membrane</keyword>
<keyword evidence="5 6" id="KW-0472">Membrane</keyword>
<dbReference type="GO" id="GO:0005886">
    <property type="term" value="C:plasma membrane"/>
    <property type="evidence" value="ECO:0007669"/>
    <property type="project" value="UniProtKB-SubCell"/>
</dbReference>
<evidence type="ECO:0000256" key="1">
    <source>
        <dbReference type="ARBA" id="ARBA00004651"/>
    </source>
</evidence>
<evidence type="ECO:0000256" key="6">
    <source>
        <dbReference type="SAM" id="Phobius"/>
    </source>
</evidence>
<evidence type="ECO:0000313" key="8">
    <source>
        <dbReference type="Proteomes" id="UP000322530"/>
    </source>
</evidence>
<reference evidence="7 8" key="1">
    <citation type="submission" date="2019-01" db="EMBL/GenBank/DDBJ databases">
        <title>Draft genome sequence of Dictyobacter sp. Uno17.</title>
        <authorList>
            <person name="Wang C.M."/>
            <person name="Zheng Y."/>
            <person name="Sakai Y."/>
            <person name="Abe K."/>
            <person name="Yokota A."/>
            <person name="Yabe S."/>
        </authorList>
    </citation>
    <scope>NUCLEOTIDE SEQUENCE [LARGE SCALE GENOMIC DNA]</scope>
    <source>
        <strain evidence="7 8">Uno17</strain>
    </source>
</reference>
<dbReference type="OrthoDB" id="147317at2"/>
<dbReference type="RefSeq" id="WP_149402791.1">
    <property type="nucleotide sequence ID" value="NZ_BIXY01000053.1"/>
</dbReference>
<evidence type="ECO:0008006" key="9">
    <source>
        <dbReference type="Google" id="ProtNLM"/>
    </source>
</evidence>
<feature type="transmembrane region" description="Helical" evidence="6">
    <location>
        <begin position="139"/>
        <end position="160"/>
    </location>
</feature>
<evidence type="ECO:0000313" key="7">
    <source>
        <dbReference type="EMBL" id="GCF09883.1"/>
    </source>
</evidence>
<comment type="subcellular location">
    <subcellularLocation>
        <location evidence="1">Cell membrane</location>
        <topology evidence="1">Multi-pass membrane protein</topology>
    </subcellularLocation>
</comment>
<dbReference type="AlphaFoldDB" id="A0A5A5TFP9"/>
<dbReference type="PANTHER" id="PTHR30250:SF11">
    <property type="entry name" value="O-ANTIGEN TRANSPORTER-RELATED"/>
    <property type="match status" value="1"/>
</dbReference>
<keyword evidence="4 6" id="KW-1133">Transmembrane helix</keyword>
<dbReference type="EMBL" id="BIXY01000053">
    <property type="protein sequence ID" value="GCF09883.1"/>
    <property type="molecule type" value="Genomic_DNA"/>
</dbReference>
<evidence type="ECO:0000256" key="2">
    <source>
        <dbReference type="ARBA" id="ARBA00022475"/>
    </source>
</evidence>
<dbReference type="InterPro" id="IPR050833">
    <property type="entry name" value="Poly_Biosynth_Transport"/>
</dbReference>